<evidence type="ECO:0000256" key="4">
    <source>
        <dbReference type="ARBA" id="ARBA00023014"/>
    </source>
</evidence>
<keyword evidence="4" id="KW-0411">Iron-sulfur</keyword>
<dbReference type="Gene3D" id="2.102.10.10">
    <property type="entry name" value="Rieske [2Fe-2S] iron-sulphur domain"/>
    <property type="match status" value="1"/>
</dbReference>
<evidence type="ECO:0000256" key="1">
    <source>
        <dbReference type="ARBA" id="ARBA00022714"/>
    </source>
</evidence>
<keyword evidence="3" id="KW-0408">Iron</keyword>
<name>A0ABU1MPF6_9SPHN</name>
<evidence type="ECO:0000313" key="7">
    <source>
        <dbReference type="Proteomes" id="UP001184150"/>
    </source>
</evidence>
<dbReference type="SUPFAM" id="SSF50022">
    <property type="entry name" value="ISP domain"/>
    <property type="match status" value="1"/>
</dbReference>
<dbReference type="RefSeq" id="WP_309805607.1">
    <property type="nucleotide sequence ID" value="NZ_JAVDRD010000006.1"/>
</dbReference>
<feature type="domain" description="Rieske" evidence="5">
    <location>
        <begin position="25"/>
        <end position="122"/>
    </location>
</feature>
<evidence type="ECO:0000256" key="2">
    <source>
        <dbReference type="ARBA" id="ARBA00022723"/>
    </source>
</evidence>
<protein>
    <submittedName>
        <fullName evidence="6">Nitrite reductase/ring-hydroxylating ferredoxin subunit</fullName>
    </submittedName>
</protein>
<evidence type="ECO:0000313" key="6">
    <source>
        <dbReference type="EMBL" id="MDR6511881.1"/>
    </source>
</evidence>
<keyword evidence="1" id="KW-0001">2Fe-2S</keyword>
<dbReference type="PANTHER" id="PTHR40261:SF1">
    <property type="entry name" value="RIESKE DOMAIN-CONTAINING PROTEIN"/>
    <property type="match status" value="1"/>
</dbReference>
<sequence length="125" mass="13319">MNDPGLWRYRPNAPAPGTLLGPIADIPVGAAREYRFGRGRSTFSMFVVHIPDGGVRAYLNLCPHYSLPLNHAPDEFMQSGAILCSQHFALFRADTGACFSGACEGRSLTAIPVGVSGQGLLTIAD</sequence>
<dbReference type="InterPro" id="IPR036922">
    <property type="entry name" value="Rieske_2Fe-2S_sf"/>
</dbReference>
<keyword evidence="7" id="KW-1185">Reference proteome</keyword>
<dbReference type="Pfam" id="PF00355">
    <property type="entry name" value="Rieske"/>
    <property type="match status" value="1"/>
</dbReference>
<dbReference type="PANTHER" id="PTHR40261">
    <property type="match status" value="1"/>
</dbReference>
<organism evidence="6 7">
    <name type="scientific">Novosphingobium capsulatum</name>
    <dbReference type="NCBI Taxonomy" id="13688"/>
    <lineage>
        <taxon>Bacteria</taxon>
        <taxon>Pseudomonadati</taxon>
        <taxon>Pseudomonadota</taxon>
        <taxon>Alphaproteobacteria</taxon>
        <taxon>Sphingomonadales</taxon>
        <taxon>Sphingomonadaceae</taxon>
        <taxon>Novosphingobium</taxon>
    </lineage>
</organism>
<comment type="caution">
    <text evidence="6">The sequence shown here is derived from an EMBL/GenBank/DDBJ whole genome shotgun (WGS) entry which is preliminary data.</text>
</comment>
<dbReference type="PROSITE" id="PS51296">
    <property type="entry name" value="RIESKE"/>
    <property type="match status" value="1"/>
</dbReference>
<evidence type="ECO:0000259" key="5">
    <source>
        <dbReference type="PROSITE" id="PS51296"/>
    </source>
</evidence>
<accession>A0ABU1MPF6</accession>
<reference evidence="6 7" key="1">
    <citation type="submission" date="2023-07" db="EMBL/GenBank/DDBJ databases">
        <title>Sorghum-associated microbial communities from plants grown in Nebraska, USA.</title>
        <authorList>
            <person name="Schachtman D."/>
        </authorList>
    </citation>
    <scope>NUCLEOTIDE SEQUENCE [LARGE SCALE GENOMIC DNA]</scope>
    <source>
        <strain evidence="6 7">DS1027</strain>
    </source>
</reference>
<dbReference type="EMBL" id="JAVDRD010000006">
    <property type="protein sequence ID" value="MDR6511881.1"/>
    <property type="molecule type" value="Genomic_DNA"/>
</dbReference>
<dbReference type="InterPro" id="IPR017941">
    <property type="entry name" value="Rieske_2Fe-2S"/>
</dbReference>
<dbReference type="CDD" id="cd03467">
    <property type="entry name" value="Rieske"/>
    <property type="match status" value="1"/>
</dbReference>
<gene>
    <name evidence="6" type="ORF">J2792_002757</name>
</gene>
<proteinExistence type="predicted"/>
<keyword evidence="2" id="KW-0479">Metal-binding</keyword>
<evidence type="ECO:0000256" key="3">
    <source>
        <dbReference type="ARBA" id="ARBA00023004"/>
    </source>
</evidence>
<dbReference type="Proteomes" id="UP001184150">
    <property type="component" value="Unassembled WGS sequence"/>
</dbReference>